<dbReference type="Pfam" id="PF00379">
    <property type="entry name" value="Chitin_bind_4"/>
    <property type="match status" value="1"/>
</dbReference>
<keyword evidence="2" id="KW-0732">Signal</keyword>
<comment type="caution">
    <text evidence="4">The sequence shown here is derived from an EMBL/GenBank/DDBJ whole genome shotgun (WGS) entry which is preliminary data.</text>
</comment>
<dbReference type="InterPro" id="IPR050468">
    <property type="entry name" value="Cuticle_Struct_Prot"/>
</dbReference>
<dbReference type="PROSITE" id="PS00233">
    <property type="entry name" value="CHIT_BIND_RR_1"/>
    <property type="match status" value="1"/>
</dbReference>
<evidence type="ECO:0000256" key="1">
    <source>
        <dbReference type="ARBA" id="ARBA00022460"/>
    </source>
</evidence>
<dbReference type="Proteomes" id="UP001153954">
    <property type="component" value="Unassembled WGS sequence"/>
</dbReference>
<proteinExistence type="predicted"/>
<evidence type="ECO:0000313" key="5">
    <source>
        <dbReference type="Proteomes" id="UP001153954"/>
    </source>
</evidence>
<dbReference type="InterPro" id="IPR000618">
    <property type="entry name" value="Insect_cuticle"/>
</dbReference>
<evidence type="ECO:0000256" key="3">
    <source>
        <dbReference type="PROSITE-ProRule" id="PRU00497"/>
    </source>
</evidence>
<accession>A0AAU9V5Z6</accession>
<dbReference type="EMBL" id="CAKOGL010000030">
    <property type="protein sequence ID" value="CAH2107381.1"/>
    <property type="molecule type" value="Genomic_DNA"/>
</dbReference>
<organism evidence="4 5">
    <name type="scientific">Euphydryas editha</name>
    <name type="common">Edith's checkerspot</name>
    <dbReference type="NCBI Taxonomy" id="104508"/>
    <lineage>
        <taxon>Eukaryota</taxon>
        <taxon>Metazoa</taxon>
        <taxon>Ecdysozoa</taxon>
        <taxon>Arthropoda</taxon>
        <taxon>Hexapoda</taxon>
        <taxon>Insecta</taxon>
        <taxon>Pterygota</taxon>
        <taxon>Neoptera</taxon>
        <taxon>Endopterygota</taxon>
        <taxon>Lepidoptera</taxon>
        <taxon>Glossata</taxon>
        <taxon>Ditrysia</taxon>
        <taxon>Papilionoidea</taxon>
        <taxon>Nymphalidae</taxon>
        <taxon>Nymphalinae</taxon>
        <taxon>Euphydryas</taxon>
    </lineage>
</organism>
<dbReference type="PANTHER" id="PTHR10380">
    <property type="entry name" value="CUTICLE PROTEIN"/>
    <property type="match status" value="1"/>
</dbReference>
<dbReference type="PRINTS" id="PR00947">
    <property type="entry name" value="CUTICLE"/>
</dbReference>
<keyword evidence="5" id="KW-1185">Reference proteome</keyword>
<dbReference type="GO" id="GO:0062129">
    <property type="term" value="C:chitin-based extracellular matrix"/>
    <property type="evidence" value="ECO:0007669"/>
    <property type="project" value="TreeGrafter"/>
</dbReference>
<sequence>MALAPGLDNKRNQPVLEKIFRVISFIVLSLLVTSLYAQPQRGNDPIPILRYESEGPNVDGSYKWAYETGNEIVAQEKGYVKNFGQGEGKEVQTAEGAFSYKAPDGSSIALTYVADENGFQPQGNHLPTPPPIPPAIQRALEYIAANPQPQGQNIPNKNRGKR</sequence>
<dbReference type="PROSITE" id="PS51155">
    <property type="entry name" value="CHIT_BIND_RR_2"/>
    <property type="match status" value="1"/>
</dbReference>
<dbReference type="InterPro" id="IPR031311">
    <property type="entry name" value="CHIT_BIND_RR_consensus"/>
</dbReference>
<name>A0AAU9V5Z6_EUPED</name>
<protein>
    <submittedName>
        <fullName evidence="4">Uncharacterized protein</fullName>
    </submittedName>
</protein>
<dbReference type="PANTHER" id="PTHR10380:SF173">
    <property type="entry name" value="CUTICULAR PROTEIN 47EF, ISOFORM C-RELATED"/>
    <property type="match status" value="1"/>
</dbReference>
<gene>
    <name evidence="4" type="ORF">EEDITHA_LOCUS21424</name>
</gene>
<dbReference type="AlphaFoldDB" id="A0AAU9V5Z6"/>
<dbReference type="GO" id="GO:0008010">
    <property type="term" value="F:structural constituent of chitin-based larval cuticle"/>
    <property type="evidence" value="ECO:0007669"/>
    <property type="project" value="TreeGrafter"/>
</dbReference>
<keyword evidence="1 3" id="KW-0193">Cuticle</keyword>
<evidence type="ECO:0000313" key="4">
    <source>
        <dbReference type="EMBL" id="CAH2107381.1"/>
    </source>
</evidence>
<reference evidence="4" key="1">
    <citation type="submission" date="2022-03" db="EMBL/GenBank/DDBJ databases">
        <authorList>
            <person name="Tunstrom K."/>
        </authorList>
    </citation>
    <scope>NUCLEOTIDE SEQUENCE</scope>
</reference>
<evidence type="ECO:0000256" key="2">
    <source>
        <dbReference type="ARBA" id="ARBA00022729"/>
    </source>
</evidence>